<sequence length="253" mass="27911">MSASPVTAEGASAVSVRAPAPKHVAIIMDGNGRWAKARALPRSAGHREGVEAVRRAVEAARDMSLECLTLYSFSTENWRRPAGEVRDLMGLLKQFIVDDLPRLKKEGVCVRIIGDRKNLTADIRALVGRAESETRKNTKFTLQIAFNYGGRDEIVRAACAIGEAVRRGDLSPEDINEEVFADFLDTGAAPEPDLVIRTSGEKRTSNFLIWQAAYAEYVFVDTLWPDFNAEVFSAAIEEYCSRERRFGGVGEPS</sequence>
<protein>
    <submittedName>
        <fullName evidence="3">Undecaprenyl diphosphate synthase</fullName>
        <ecNumber evidence="3">2.5.1.31</ecNumber>
    </submittedName>
</protein>
<dbReference type="GO" id="GO:0016094">
    <property type="term" value="P:polyprenol biosynthetic process"/>
    <property type="evidence" value="ECO:0007669"/>
    <property type="project" value="TreeGrafter"/>
</dbReference>
<evidence type="ECO:0000313" key="3">
    <source>
        <dbReference type="EMBL" id="VAV90648.1"/>
    </source>
</evidence>
<dbReference type="NCBIfam" id="NF011405">
    <property type="entry name" value="PRK14830.1"/>
    <property type="match status" value="1"/>
</dbReference>
<dbReference type="PANTHER" id="PTHR10291">
    <property type="entry name" value="DEHYDRODOLICHYL DIPHOSPHATE SYNTHASE FAMILY MEMBER"/>
    <property type="match status" value="1"/>
</dbReference>
<keyword evidence="2 3" id="KW-0808">Transferase</keyword>
<dbReference type="NCBIfam" id="TIGR00055">
    <property type="entry name" value="uppS"/>
    <property type="match status" value="1"/>
</dbReference>
<dbReference type="GO" id="GO:0008834">
    <property type="term" value="F:ditrans,polycis-undecaprenyl-diphosphate synthase [(2E,6E)-farnesyl-diphosphate specific] activity"/>
    <property type="evidence" value="ECO:0007669"/>
    <property type="project" value="UniProtKB-EC"/>
</dbReference>
<reference evidence="3" key="1">
    <citation type="submission" date="2018-06" db="EMBL/GenBank/DDBJ databases">
        <authorList>
            <person name="Zhirakovskaya E."/>
        </authorList>
    </citation>
    <scope>NUCLEOTIDE SEQUENCE</scope>
</reference>
<dbReference type="PROSITE" id="PS01066">
    <property type="entry name" value="UPP_SYNTHASE"/>
    <property type="match status" value="1"/>
</dbReference>
<proteinExistence type="inferred from homology"/>
<gene>
    <name evidence="3" type="ORF">MNBD_ALPHA05-450</name>
</gene>
<dbReference type="SUPFAM" id="SSF64005">
    <property type="entry name" value="Undecaprenyl diphosphate synthase"/>
    <property type="match status" value="1"/>
</dbReference>
<dbReference type="InterPro" id="IPR036424">
    <property type="entry name" value="UPP_synth-like_sf"/>
</dbReference>
<dbReference type="GO" id="GO:0005829">
    <property type="term" value="C:cytosol"/>
    <property type="evidence" value="ECO:0007669"/>
    <property type="project" value="TreeGrafter"/>
</dbReference>
<dbReference type="EMBL" id="UOEH01000044">
    <property type="protein sequence ID" value="VAV90648.1"/>
    <property type="molecule type" value="Genomic_DNA"/>
</dbReference>
<dbReference type="CDD" id="cd00475">
    <property type="entry name" value="Cis_IPPS"/>
    <property type="match status" value="1"/>
</dbReference>
<dbReference type="Gene3D" id="3.40.1180.10">
    <property type="entry name" value="Decaprenyl diphosphate synthase-like"/>
    <property type="match status" value="1"/>
</dbReference>
<name>A0A3B0RQW1_9ZZZZ</name>
<dbReference type="AlphaFoldDB" id="A0A3B0RQW1"/>
<organism evidence="3">
    <name type="scientific">hydrothermal vent metagenome</name>
    <dbReference type="NCBI Taxonomy" id="652676"/>
    <lineage>
        <taxon>unclassified sequences</taxon>
        <taxon>metagenomes</taxon>
        <taxon>ecological metagenomes</taxon>
    </lineage>
</organism>
<dbReference type="PANTHER" id="PTHR10291:SF0">
    <property type="entry name" value="DEHYDRODOLICHYL DIPHOSPHATE SYNTHASE 2"/>
    <property type="match status" value="1"/>
</dbReference>
<dbReference type="NCBIfam" id="NF011408">
    <property type="entry name" value="PRK14834.1"/>
    <property type="match status" value="1"/>
</dbReference>
<dbReference type="EC" id="2.5.1.31" evidence="3"/>
<dbReference type="InterPro" id="IPR001441">
    <property type="entry name" value="UPP_synth-like"/>
</dbReference>
<dbReference type="HAMAP" id="MF_01139">
    <property type="entry name" value="ISPT"/>
    <property type="match status" value="1"/>
</dbReference>
<dbReference type="Pfam" id="PF01255">
    <property type="entry name" value="Prenyltransf"/>
    <property type="match status" value="1"/>
</dbReference>
<dbReference type="InterPro" id="IPR018520">
    <property type="entry name" value="UPP_synth-like_CS"/>
</dbReference>
<comment type="cofactor">
    <cofactor evidence="1">
        <name>Mg(2+)</name>
        <dbReference type="ChEBI" id="CHEBI:18420"/>
    </cofactor>
</comment>
<dbReference type="FunFam" id="3.40.1180.10:FF:000001">
    <property type="entry name" value="(2E,6E)-farnesyl-diphosphate-specific ditrans,polycis-undecaprenyl-diphosphate synthase"/>
    <property type="match status" value="1"/>
</dbReference>
<dbReference type="GO" id="GO:0000287">
    <property type="term" value="F:magnesium ion binding"/>
    <property type="evidence" value="ECO:0007669"/>
    <property type="project" value="TreeGrafter"/>
</dbReference>
<evidence type="ECO:0000256" key="2">
    <source>
        <dbReference type="ARBA" id="ARBA00022679"/>
    </source>
</evidence>
<accession>A0A3B0RQW1</accession>
<evidence type="ECO:0000256" key="1">
    <source>
        <dbReference type="ARBA" id="ARBA00001946"/>
    </source>
</evidence>